<dbReference type="InterPro" id="IPR013384">
    <property type="entry name" value="Flagell_FlgL"/>
</dbReference>
<proteinExistence type="inferred from homology"/>
<dbReference type="PANTHER" id="PTHR42792">
    <property type="entry name" value="FLAGELLIN"/>
    <property type="match status" value="1"/>
</dbReference>
<dbReference type="SUPFAM" id="SSF64518">
    <property type="entry name" value="Phase 1 flagellin"/>
    <property type="match status" value="1"/>
</dbReference>
<keyword evidence="7" id="KW-0966">Cell projection</keyword>
<dbReference type="Proteomes" id="UP000249066">
    <property type="component" value="Unassembled WGS sequence"/>
</dbReference>
<feature type="domain" description="Flagellin C-terminal" evidence="6">
    <location>
        <begin position="224"/>
        <end position="307"/>
    </location>
</feature>
<dbReference type="GO" id="GO:0005198">
    <property type="term" value="F:structural molecule activity"/>
    <property type="evidence" value="ECO:0007669"/>
    <property type="project" value="InterPro"/>
</dbReference>
<dbReference type="Pfam" id="PF00669">
    <property type="entry name" value="Flagellin_N"/>
    <property type="match status" value="1"/>
</dbReference>
<keyword evidence="7" id="KW-0969">Cilium</keyword>
<gene>
    <name evidence="7" type="primary">flgL</name>
    <name evidence="7" type="ORF">DI623_00835</name>
</gene>
<evidence type="ECO:0000256" key="4">
    <source>
        <dbReference type="ARBA" id="ARBA00023143"/>
    </source>
</evidence>
<evidence type="ECO:0000313" key="8">
    <source>
        <dbReference type="Proteomes" id="UP000249066"/>
    </source>
</evidence>
<protein>
    <submittedName>
        <fullName evidence="7">Flagellar hook-associated protein 3</fullName>
    </submittedName>
</protein>
<evidence type="ECO:0000256" key="2">
    <source>
        <dbReference type="ARBA" id="ARBA00004613"/>
    </source>
</evidence>
<accession>A0A2W5AIB0</accession>
<dbReference type="NCBIfam" id="TIGR02550">
    <property type="entry name" value="flagell_flgL"/>
    <property type="match status" value="1"/>
</dbReference>
<evidence type="ECO:0000256" key="1">
    <source>
        <dbReference type="ARBA" id="ARBA00004365"/>
    </source>
</evidence>
<comment type="caution">
    <text evidence="7">The sequence shown here is derived from an EMBL/GenBank/DDBJ whole genome shotgun (WGS) entry which is preliminary data.</text>
</comment>
<dbReference type="EMBL" id="QFNN01000002">
    <property type="protein sequence ID" value="PZO92029.1"/>
    <property type="molecule type" value="Genomic_DNA"/>
</dbReference>
<dbReference type="InterPro" id="IPR001029">
    <property type="entry name" value="Flagellin_N"/>
</dbReference>
<evidence type="ECO:0000313" key="7">
    <source>
        <dbReference type="EMBL" id="PZO92029.1"/>
    </source>
</evidence>
<comment type="similarity">
    <text evidence="3">Belongs to the bacterial flagellin family.</text>
</comment>
<keyword evidence="7" id="KW-0282">Flagellum</keyword>
<name>A0A2W5AIB0_9SPHN</name>
<dbReference type="Pfam" id="PF00700">
    <property type="entry name" value="Flagellin_C"/>
    <property type="match status" value="1"/>
</dbReference>
<dbReference type="InterPro" id="IPR001492">
    <property type="entry name" value="Flagellin"/>
</dbReference>
<evidence type="ECO:0000259" key="5">
    <source>
        <dbReference type="Pfam" id="PF00669"/>
    </source>
</evidence>
<keyword evidence="4" id="KW-0975">Bacterial flagellum</keyword>
<evidence type="ECO:0000259" key="6">
    <source>
        <dbReference type="Pfam" id="PF00700"/>
    </source>
</evidence>
<dbReference type="PANTHER" id="PTHR42792:SF1">
    <property type="entry name" value="FLAGELLAR HOOK-ASSOCIATED PROTEIN 3"/>
    <property type="match status" value="1"/>
</dbReference>
<dbReference type="GO" id="GO:0071973">
    <property type="term" value="P:bacterial-type flagellum-dependent cell motility"/>
    <property type="evidence" value="ECO:0007669"/>
    <property type="project" value="InterPro"/>
</dbReference>
<reference evidence="7 8" key="1">
    <citation type="submission" date="2017-08" db="EMBL/GenBank/DDBJ databases">
        <title>Infants hospitalized years apart are colonized by the same room-sourced microbial strains.</title>
        <authorList>
            <person name="Brooks B."/>
            <person name="Olm M.R."/>
            <person name="Firek B.A."/>
            <person name="Baker R."/>
            <person name="Thomas B.C."/>
            <person name="Morowitz M.J."/>
            <person name="Banfield J.F."/>
        </authorList>
    </citation>
    <scope>NUCLEOTIDE SEQUENCE [LARGE SCALE GENOMIC DNA]</scope>
    <source>
        <strain evidence="7">S2_018_000_R2_101</strain>
    </source>
</reference>
<dbReference type="GO" id="GO:0005576">
    <property type="term" value="C:extracellular region"/>
    <property type="evidence" value="ECO:0007669"/>
    <property type="project" value="UniProtKB-SubCell"/>
</dbReference>
<dbReference type="GO" id="GO:0009424">
    <property type="term" value="C:bacterial-type flagellum hook"/>
    <property type="evidence" value="ECO:0007669"/>
    <property type="project" value="InterPro"/>
</dbReference>
<organism evidence="7 8">
    <name type="scientific">Sphingomonas sanxanigenens</name>
    <dbReference type="NCBI Taxonomy" id="397260"/>
    <lineage>
        <taxon>Bacteria</taxon>
        <taxon>Pseudomonadati</taxon>
        <taxon>Pseudomonadota</taxon>
        <taxon>Alphaproteobacteria</taxon>
        <taxon>Sphingomonadales</taxon>
        <taxon>Sphingomonadaceae</taxon>
        <taxon>Sphingomonas</taxon>
    </lineage>
</organism>
<sequence>MKIGTNYSYDLGVKQLTGLASQATSLQNQISANKRITTSSVDPVAAARIATINRRQAENTQNASNITLAQTLVSQSDSALESIQTQLQRAKELALNAANGTLNDDDRKGIAQELKSITDDLFALVNQRDARDTPLFGGSASGDAFVRDATGAISYAGSGDAPPIPIGASGNINATDSGEKLFMSIDVNGVTTDMFTILGNLTSALETGANGDPNALKDAMNAGLDGIDASLAQVTASRSSFGARGARLDLEAERLDTAKTDSEEQKTALDGFDLQASIANLQQTMLVLQASQASFSQLSKLSLFDYLR</sequence>
<feature type="domain" description="Flagellin N-terminal" evidence="5">
    <location>
        <begin position="14"/>
        <end position="128"/>
    </location>
</feature>
<dbReference type="AlphaFoldDB" id="A0A2W5AIB0"/>
<comment type="subcellular location">
    <subcellularLocation>
        <location evidence="1">Bacterial flagellum</location>
    </subcellularLocation>
    <subcellularLocation>
        <location evidence="2">Secreted</location>
    </subcellularLocation>
</comment>
<dbReference type="Gene3D" id="1.20.1330.10">
    <property type="entry name" value="f41 fragment of flagellin, N-terminal domain"/>
    <property type="match status" value="1"/>
</dbReference>
<evidence type="ECO:0000256" key="3">
    <source>
        <dbReference type="ARBA" id="ARBA00005709"/>
    </source>
</evidence>
<dbReference type="InterPro" id="IPR046358">
    <property type="entry name" value="Flagellin_C"/>
</dbReference>